<evidence type="ECO:0000313" key="6">
    <source>
        <dbReference type="Proteomes" id="UP000198600"/>
    </source>
</evidence>
<dbReference type="SUPFAM" id="SSF56529">
    <property type="entry name" value="FAH"/>
    <property type="match status" value="1"/>
</dbReference>
<protein>
    <submittedName>
        <fullName evidence="5">2-keto-4-pentenoate hydratase</fullName>
    </submittedName>
</protein>
<evidence type="ECO:0000256" key="1">
    <source>
        <dbReference type="ARBA" id="ARBA00010715"/>
    </source>
</evidence>
<proteinExistence type="inferred from homology"/>
<feature type="domain" description="Fumarylacetoacetase-like C-terminal" evidence="4">
    <location>
        <begin position="83"/>
        <end position="244"/>
    </location>
</feature>
<name>A0A1H2NH63_9PSED</name>
<dbReference type="InterPro" id="IPR011234">
    <property type="entry name" value="Fumarylacetoacetase-like_C"/>
</dbReference>
<keyword evidence="2" id="KW-0058">Aromatic hydrocarbons catabolism</keyword>
<sequence>MSAVAQVAASLIRGWREGRQQPLPTLELASEAEAYAVQHQVAETLGWFASGPPAAWKLGGAPGGLISAAGVPAMAVHPSGWQVPPGDAFGFGIEGELIVRLSRDLDQHTDLAMARAAVDVWMPGIELCGTRWLQGDQSAPLLRLADQQLNRALVLGAPQTLGEMPDWSRQQVTLRVAGEPEFVGFGSHPFGEPLSSLPWLARHAAALGTPLRAGDLVASGGWTGIYWAPAGVQVEVEFAGIGRVALST</sequence>
<dbReference type="STRING" id="46679.SAMN05216202_3739"/>
<dbReference type="InterPro" id="IPR036663">
    <property type="entry name" value="Fumarylacetoacetase_C_sf"/>
</dbReference>
<dbReference type="RefSeq" id="WP_084379286.1">
    <property type="nucleotide sequence ID" value="NZ_LS483433.1"/>
</dbReference>
<evidence type="ECO:0000313" key="5">
    <source>
        <dbReference type="EMBL" id="SDV04827.1"/>
    </source>
</evidence>
<dbReference type="OrthoDB" id="9792137at2"/>
<keyword evidence="3" id="KW-0456">Lyase</keyword>
<evidence type="ECO:0000256" key="2">
    <source>
        <dbReference type="ARBA" id="ARBA00022797"/>
    </source>
</evidence>
<dbReference type="PANTHER" id="PTHR30143">
    <property type="entry name" value="ACID HYDRATASE"/>
    <property type="match status" value="1"/>
</dbReference>
<dbReference type="AlphaFoldDB" id="A0A1H2NH63"/>
<comment type="similarity">
    <text evidence="1">Belongs to the hydratase/decarboxylase family.</text>
</comment>
<dbReference type="GO" id="GO:0005737">
    <property type="term" value="C:cytoplasm"/>
    <property type="evidence" value="ECO:0007669"/>
    <property type="project" value="TreeGrafter"/>
</dbReference>
<accession>A0A1H2NH63</accession>
<evidence type="ECO:0000256" key="3">
    <source>
        <dbReference type="ARBA" id="ARBA00023239"/>
    </source>
</evidence>
<dbReference type="GO" id="GO:0008684">
    <property type="term" value="F:2-oxopent-4-enoate hydratase activity"/>
    <property type="evidence" value="ECO:0007669"/>
    <property type="project" value="TreeGrafter"/>
</dbReference>
<organism evidence="5 6">
    <name type="scientific">Pseudomonas mucidolens</name>
    <dbReference type="NCBI Taxonomy" id="46679"/>
    <lineage>
        <taxon>Bacteria</taxon>
        <taxon>Pseudomonadati</taxon>
        <taxon>Pseudomonadota</taxon>
        <taxon>Gammaproteobacteria</taxon>
        <taxon>Pseudomonadales</taxon>
        <taxon>Pseudomonadaceae</taxon>
        <taxon>Pseudomonas</taxon>
    </lineage>
</organism>
<reference evidence="6" key="1">
    <citation type="submission" date="2016-10" db="EMBL/GenBank/DDBJ databases">
        <authorList>
            <person name="Varghese N."/>
            <person name="Submissions S."/>
        </authorList>
    </citation>
    <scope>NUCLEOTIDE SEQUENCE [LARGE SCALE GENOMIC DNA]</scope>
    <source>
        <strain evidence="6">LMG 2223</strain>
    </source>
</reference>
<gene>
    <name evidence="5" type="ORF">SAMN05216202_3739</name>
</gene>
<dbReference type="EMBL" id="LT629802">
    <property type="protein sequence ID" value="SDV04827.1"/>
    <property type="molecule type" value="Genomic_DNA"/>
</dbReference>
<dbReference type="Pfam" id="PF01557">
    <property type="entry name" value="FAA_hydrolase"/>
    <property type="match status" value="1"/>
</dbReference>
<dbReference type="Gene3D" id="3.90.850.10">
    <property type="entry name" value="Fumarylacetoacetase-like, C-terminal domain"/>
    <property type="match status" value="1"/>
</dbReference>
<evidence type="ECO:0000259" key="4">
    <source>
        <dbReference type="Pfam" id="PF01557"/>
    </source>
</evidence>
<dbReference type="InterPro" id="IPR050772">
    <property type="entry name" value="Hydratase-Decarb/MhpD_sf"/>
</dbReference>
<dbReference type="PANTHER" id="PTHR30143:SF0">
    <property type="entry name" value="2-KETO-4-PENTENOATE HYDRATASE"/>
    <property type="match status" value="1"/>
</dbReference>
<dbReference type="Proteomes" id="UP000198600">
    <property type="component" value="Chromosome I"/>
</dbReference>
<keyword evidence="6" id="KW-1185">Reference proteome</keyword>